<comment type="caution">
    <text evidence="8">The sequence shown here is derived from an EMBL/GenBank/DDBJ whole genome shotgun (WGS) entry which is preliminary data.</text>
</comment>
<dbReference type="Gene3D" id="3.40.50.300">
    <property type="entry name" value="P-loop containing nucleotide triphosphate hydrolases"/>
    <property type="match status" value="2"/>
</dbReference>
<keyword evidence="2" id="KW-0813">Transport</keyword>
<dbReference type="RefSeq" id="WP_266344507.1">
    <property type="nucleotide sequence ID" value="NZ_JAPKNH010000005.1"/>
</dbReference>
<dbReference type="SMART" id="SM00382">
    <property type="entry name" value="AAA"/>
    <property type="match status" value="2"/>
</dbReference>
<keyword evidence="6 8" id="KW-0067">ATP-binding</keyword>
<feature type="domain" description="ABC transporter" evidence="7">
    <location>
        <begin position="31"/>
        <end position="538"/>
    </location>
</feature>
<keyword evidence="5" id="KW-0547">Nucleotide-binding</keyword>
<dbReference type="PANTHER" id="PTHR43790:SF9">
    <property type="entry name" value="GALACTOFURANOSE TRANSPORTER ATP-BINDING PROTEIN YTFR"/>
    <property type="match status" value="1"/>
</dbReference>
<evidence type="ECO:0000256" key="1">
    <source>
        <dbReference type="ARBA" id="ARBA00005417"/>
    </source>
</evidence>
<evidence type="ECO:0000256" key="4">
    <source>
        <dbReference type="ARBA" id="ARBA00022737"/>
    </source>
</evidence>
<dbReference type="Pfam" id="PF00005">
    <property type="entry name" value="ABC_tran"/>
    <property type="match status" value="2"/>
</dbReference>
<keyword evidence="9" id="KW-1185">Reference proteome</keyword>
<comment type="similarity">
    <text evidence="1">Belongs to the ABC transporter superfamily.</text>
</comment>
<dbReference type="GO" id="GO:0005524">
    <property type="term" value="F:ATP binding"/>
    <property type="evidence" value="ECO:0007669"/>
    <property type="project" value="UniProtKB-KW"/>
</dbReference>
<evidence type="ECO:0000259" key="7">
    <source>
        <dbReference type="PROSITE" id="PS50893"/>
    </source>
</evidence>
<proteinExistence type="inferred from homology"/>
<dbReference type="PROSITE" id="PS00211">
    <property type="entry name" value="ABC_TRANSPORTER_1"/>
    <property type="match status" value="1"/>
</dbReference>
<dbReference type="InterPro" id="IPR050107">
    <property type="entry name" value="ABC_carbohydrate_import_ATPase"/>
</dbReference>
<evidence type="ECO:0000256" key="5">
    <source>
        <dbReference type="ARBA" id="ARBA00022741"/>
    </source>
</evidence>
<dbReference type="Proteomes" id="UP001596150">
    <property type="component" value="Unassembled WGS sequence"/>
</dbReference>
<evidence type="ECO:0000313" key="8">
    <source>
        <dbReference type="EMBL" id="MFC5518732.1"/>
    </source>
</evidence>
<organism evidence="8 9">
    <name type="scientific">Kaistia terrae</name>
    <dbReference type="NCBI Taxonomy" id="537017"/>
    <lineage>
        <taxon>Bacteria</taxon>
        <taxon>Pseudomonadati</taxon>
        <taxon>Pseudomonadota</taxon>
        <taxon>Alphaproteobacteria</taxon>
        <taxon>Hyphomicrobiales</taxon>
        <taxon>Kaistiaceae</taxon>
        <taxon>Kaistia</taxon>
    </lineage>
</organism>
<dbReference type="PANTHER" id="PTHR43790">
    <property type="entry name" value="CARBOHYDRATE TRANSPORT ATP-BINDING PROTEIN MG119-RELATED"/>
    <property type="match status" value="1"/>
</dbReference>
<dbReference type="EMBL" id="JBHSML010000014">
    <property type="protein sequence ID" value="MFC5518732.1"/>
    <property type="molecule type" value="Genomic_DNA"/>
</dbReference>
<dbReference type="InterPro" id="IPR017871">
    <property type="entry name" value="ABC_transporter-like_CS"/>
</dbReference>
<dbReference type="InterPro" id="IPR003439">
    <property type="entry name" value="ABC_transporter-like_ATP-bd"/>
</dbReference>
<protein>
    <submittedName>
        <fullName evidence="8">Sugar ABC transporter ATP-binding protein</fullName>
    </submittedName>
</protein>
<sequence>MTLDVFKTAQTTPSALAGGVFGVPENSAPAIEVLGLTHDFGPTRVLDSISFAVPRGTIAGIVGENGAGKSTLFNILSGLLQPARGSLRLREKDYAPRSYRHALEQGVSRVFQEQALIPALPVYENLLLGHERAFERGGFRRHGAMIATARRIVDAAELDVDVTGETGSYDFSVRQSLEIARACLFPSLVLGISDPVVLLDEPTAALAREEEAAFFRLVRRLRHHATILFVSHRLTEVLAISDSIHVLKDGRLVASRLPAEVDEDQLHRLMVGRARGVDYYSQQQGPIPVDASGVSSRPVLAAEGLSLAGAFEDISFSVQPGEIVGIGGLLNSGKTRLGRAVAGLVTPASGTIRIDGDPVASIRPESMVALGVGYVPAERLTEGVIPALSIAWNVGLASGDRLTTRAGFWRKQAESSLATRAIQDLRIRADGPARAVETLSGGNQQKVVIARWAARQPKLLVLDNPTRGVDAGAREEIYAILRRLAAAGVAILVITDDLAELIGLSDRIFILRDRRQVAALDAAAETKPTEEALVALMLGSQASSLSASQRVS</sequence>
<evidence type="ECO:0000256" key="3">
    <source>
        <dbReference type="ARBA" id="ARBA00022597"/>
    </source>
</evidence>
<dbReference type="PROSITE" id="PS50893">
    <property type="entry name" value="ABC_TRANSPORTER_2"/>
    <property type="match status" value="1"/>
</dbReference>
<dbReference type="SUPFAM" id="SSF52540">
    <property type="entry name" value="P-loop containing nucleoside triphosphate hydrolases"/>
    <property type="match status" value="2"/>
</dbReference>
<keyword evidence="4" id="KW-0677">Repeat</keyword>
<evidence type="ECO:0000313" key="9">
    <source>
        <dbReference type="Proteomes" id="UP001596150"/>
    </source>
</evidence>
<keyword evidence="3" id="KW-0762">Sugar transport</keyword>
<evidence type="ECO:0000256" key="6">
    <source>
        <dbReference type="ARBA" id="ARBA00022840"/>
    </source>
</evidence>
<accession>A0ABW0Q501</accession>
<dbReference type="InterPro" id="IPR027417">
    <property type="entry name" value="P-loop_NTPase"/>
</dbReference>
<evidence type="ECO:0000256" key="2">
    <source>
        <dbReference type="ARBA" id="ARBA00022448"/>
    </source>
</evidence>
<dbReference type="InterPro" id="IPR003593">
    <property type="entry name" value="AAA+_ATPase"/>
</dbReference>
<gene>
    <name evidence="8" type="ORF">ACFPP9_23355</name>
</gene>
<reference evidence="9" key="1">
    <citation type="journal article" date="2019" name="Int. J. Syst. Evol. Microbiol.">
        <title>The Global Catalogue of Microorganisms (GCM) 10K type strain sequencing project: providing services to taxonomists for standard genome sequencing and annotation.</title>
        <authorList>
            <consortium name="The Broad Institute Genomics Platform"/>
            <consortium name="The Broad Institute Genome Sequencing Center for Infectious Disease"/>
            <person name="Wu L."/>
            <person name="Ma J."/>
        </authorList>
    </citation>
    <scope>NUCLEOTIDE SEQUENCE [LARGE SCALE GENOMIC DNA]</scope>
    <source>
        <strain evidence="9">KACC 12633</strain>
    </source>
</reference>
<name>A0ABW0Q501_9HYPH</name>
<dbReference type="CDD" id="cd03215">
    <property type="entry name" value="ABC_Carb_Monos_II"/>
    <property type="match status" value="1"/>
</dbReference>